<dbReference type="CDD" id="cd00170">
    <property type="entry name" value="SEC14"/>
    <property type="match status" value="1"/>
</dbReference>
<dbReference type="GO" id="GO:1902936">
    <property type="term" value="F:phosphatidylinositol bisphosphate binding"/>
    <property type="evidence" value="ECO:0007669"/>
    <property type="project" value="TreeGrafter"/>
</dbReference>
<name>A0A8K0C3L1_IGNLU</name>
<feature type="domain" description="CRAL-TRIO" evidence="1">
    <location>
        <begin position="77"/>
        <end position="201"/>
    </location>
</feature>
<protein>
    <recommendedName>
        <fullName evidence="1">CRAL-TRIO domain-containing protein</fullName>
    </recommendedName>
</protein>
<proteinExistence type="predicted"/>
<dbReference type="Pfam" id="PF00650">
    <property type="entry name" value="CRAL_TRIO"/>
    <property type="match status" value="1"/>
</dbReference>
<dbReference type="AlphaFoldDB" id="A0A8K0C3L1"/>
<keyword evidence="3" id="KW-1185">Reference proteome</keyword>
<evidence type="ECO:0000313" key="3">
    <source>
        <dbReference type="Proteomes" id="UP000801492"/>
    </source>
</evidence>
<evidence type="ECO:0000259" key="1">
    <source>
        <dbReference type="PROSITE" id="PS50191"/>
    </source>
</evidence>
<dbReference type="PANTHER" id="PTHR10174">
    <property type="entry name" value="ALPHA-TOCOPHEROL TRANSFER PROTEIN-RELATED"/>
    <property type="match status" value="1"/>
</dbReference>
<comment type="caution">
    <text evidence="2">The sequence shown here is derived from an EMBL/GenBank/DDBJ whole genome shotgun (WGS) entry which is preliminary data.</text>
</comment>
<dbReference type="Gene3D" id="1.20.5.1200">
    <property type="entry name" value="Alpha-tocopherol transfer"/>
    <property type="match status" value="1"/>
</dbReference>
<dbReference type="Gene3D" id="3.40.525.10">
    <property type="entry name" value="CRAL-TRIO lipid binding domain"/>
    <property type="match status" value="1"/>
</dbReference>
<dbReference type="OrthoDB" id="8169913at2759"/>
<dbReference type="Proteomes" id="UP000801492">
    <property type="component" value="Unassembled WGS sequence"/>
</dbReference>
<reference evidence="2" key="1">
    <citation type="submission" date="2019-08" db="EMBL/GenBank/DDBJ databases">
        <title>The genome of the North American firefly Photinus pyralis.</title>
        <authorList>
            <consortium name="Photinus pyralis genome working group"/>
            <person name="Fallon T.R."/>
            <person name="Sander Lower S.E."/>
            <person name="Weng J.-K."/>
        </authorList>
    </citation>
    <scope>NUCLEOTIDE SEQUENCE</scope>
    <source>
        <strain evidence="2">TRF0915ILg1</strain>
        <tissue evidence="2">Whole body</tissue>
    </source>
</reference>
<dbReference type="InterPro" id="IPR036865">
    <property type="entry name" value="CRAL-TRIO_dom_sf"/>
</dbReference>
<sequence>MFLDILFNEDDNFVIGGQQGITDTKGAGPEHVLPLLPKLLTLAQEIIDSKKLEQATKVLEGKTNGVVQNKEVADSEIKIDEKTKTSLEEATKEADQMIGDKLTAKEKQQLFLRGTLLAPKILPLLRKADMLLNEGLPSRAQRWDFINPPLMWQMPYQIIKPHFPERYVKKIFIHDKEEELYKIVPRSYLPKEYGGEAGTVDEIKDYWKKKIESYKDWFLEDEQYRCDESKRPEKLKSHLVEDGTFGTEGTFRNLSVE</sequence>
<dbReference type="PANTHER" id="PTHR10174:SF224">
    <property type="entry name" value="RETINOL-BINDING PROTEIN PINTA"/>
    <property type="match status" value="1"/>
</dbReference>
<evidence type="ECO:0000313" key="2">
    <source>
        <dbReference type="EMBL" id="KAF2879515.1"/>
    </source>
</evidence>
<dbReference type="PROSITE" id="PS50191">
    <property type="entry name" value="CRAL_TRIO"/>
    <property type="match status" value="1"/>
</dbReference>
<accession>A0A8K0C3L1</accession>
<dbReference type="EMBL" id="VTPC01091151">
    <property type="protein sequence ID" value="KAF2879515.1"/>
    <property type="molecule type" value="Genomic_DNA"/>
</dbReference>
<dbReference type="GO" id="GO:0016020">
    <property type="term" value="C:membrane"/>
    <property type="evidence" value="ECO:0007669"/>
    <property type="project" value="TreeGrafter"/>
</dbReference>
<dbReference type="SUPFAM" id="SSF52087">
    <property type="entry name" value="CRAL/TRIO domain"/>
    <property type="match status" value="1"/>
</dbReference>
<dbReference type="InterPro" id="IPR001251">
    <property type="entry name" value="CRAL-TRIO_dom"/>
</dbReference>
<organism evidence="2 3">
    <name type="scientific">Ignelater luminosus</name>
    <name type="common">Cucubano</name>
    <name type="synonym">Pyrophorus luminosus</name>
    <dbReference type="NCBI Taxonomy" id="2038154"/>
    <lineage>
        <taxon>Eukaryota</taxon>
        <taxon>Metazoa</taxon>
        <taxon>Ecdysozoa</taxon>
        <taxon>Arthropoda</taxon>
        <taxon>Hexapoda</taxon>
        <taxon>Insecta</taxon>
        <taxon>Pterygota</taxon>
        <taxon>Neoptera</taxon>
        <taxon>Endopterygota</taxon>
        <taxon>Coleoptera</taxon>
        <taxon>Polyphaga</taxon>
        <taxon>Elateriformia</taxon>
        <taxon>Elateroidea</taxon>
        <taxon>Elateridae</taxon>
        <taxon>Agrypninae</taxon>
        <taxon>Pyrophorini</taxon>
        <taxon>Ignelater</taxon>
    </lineage>
</organism>
<gene>
    <name evidence="2" type="ORF">ILUMI_26657</name>
</gene>